<proteinExistence type="predicted"/>
<dbReference type="KEGG" id="add:HUW48_22400"/>
<dbReference type="Gene3D" id="3.10.450.50">
    <property type="match status" value="1"/>
</dbReference>
<dbReference type="Proteomes" id="UP000514509">
    <property type="component" value="Chromosome"/>
</dbReference>
<organism evidence="2 3">
    <name type="scientific">Adhaeribacter radiodurans</name>
    <dbReference type="NCBI Taxonomy" id="2745197"/>
    <lineage>
        <taxon>Bacteria</taxon>
        <taxon>Pseudomonadati</taxon>
        <taxon>Bacteroidota</taxon>
        <taxon>Cytophagia</taxon>
        <taxon>Cytophagales</taxon>
        <taxon>Hymenobacteraceae</taxon>
        <taxon>Adhaeribacter</taxon>
    </lineage>
</organism>
<dbReference type="NCBIfam" id="TIGR02246">
    <property type="entry name" value="SgcJ/EcaC family oxidoreductase"/>
    <property type="match status" value="1"/>
</dbReference>
<evidence type="ECO:0000313" key="2">
    <source>
        <dbReference type="EMBL" id="QMU30604.1"/>
    </source>
</evidence>
<protein>
    <submittedName>
        <fullName evidence="2">SgcJ/EcaC family oxidoreductase</fullName>
    </submittedName>
</protein>
<feature type="domain" description="DUF4440" evidence="1">
    <location>
        <begin position="28"/>
        <end position="141"/>
    </location>
</feature>
<dbReference type="Pfam" id="PF14534">
    <property type="entry name" value="DUF4440"/>
    <property type="match status" value="1"/>
</dbReference>
<evidence type="ECO:0000313" key="3">
    <source>
        <dbReference type="Proteomes" id="UP000514509"/>
    </source>
</evidence>
<dbReference type="InterPro" id="IPR011944">
    <property type="entry name" value="Steroid_delta5-4_isomerase"/>
</dbReference>
<keyword evidence="3" id="KW-1185">Reference proteome</keyword>
<dbReference type="InterPro" id="IPR027843">
    <property type="entry name" value="DUF4440"/>
</dbReference>
<dbReference type="RefSeq" id="WP_182413049.1">
    <property type="nucleotide sequence ID" value="NZ_CP055153.1"/>
</dbReference>
<dbReference type="AlphaFoldDB" id="A0A7L7LD33"/>
<evidence type="ECO:0000259" key="1">
    <source>
        <dbReference type="Pfam" id="PF14534"/>
    </source>
</evidence>
<sequence length="160" mass="17677">MKTFIFLLLTVFVSIVSMGQSSKDEESVKKVINAFQDDFNDGSFKNAAAYTTSDWEHLDPGGGIVKGREEVLKVVRGVHQTILKGVSMTIQSMSIRFITPDVAIADVIHKISDFELPAGVKHKNELNLKTYVVVKQKGKWLLTHDQNTTVAGSNTAENPK</sequence>
<name>A0A7L7LD33_9BACT</name>
<dbReference type="SUPFAM" id="SSF54427">
    <property type="entry name" value="NTF2-like"/>
    <property type="match status" value="1"/>
</dbReference>
<dbReference type="InterPro" id="IPR032710">
    <property type="entry name" value="NTF2-like_dom_sf"/>
</dbReference>
<dbReference type="EMBL" id="CP055153">
    <property type="protein sequence ID" value="QMU30604.1"/>
    <property type="molecule type" value="Genomic_DNA"/>
</dbReference>
<reference evidence="2 3" key="1">
    <citation type="submission" date="2020-06" db="EMBL/GenBank/DDBJ databases">
        <authorList>
            <person name="Hwang Y.J."/>
        </authorList>
    </citation>
    <scope>NUCLEOTIDE SEQUENCE [LARGE SCALE GENOMIC DNA]</scope>
    <source>
        <strain evidence="2 3">KUDC8001</strain>
    </source>
</reference>
<accession>A0A7L7LD33</accession>
<gene>
    <name evidence="2" type="ORF">HUW48_22400</name>
</gene>
<reference evidence="2 3" key="2">
    <citation type="submission" date="2020-08" db="EMBL/GenBank/DDBJ databases">
        <title>Adhaeribacter dokdonensis sp. nov., isolated from the rhizosphere of Elymus tsukushiensis, a plant native to the Dokdo Islands, Republic of Korea.</title>
        <authorList>
            <person name="Ghim S.Y."/>
        </authorList>
    </citation>
    <scope>NUCLEOTIDE SEQUENCE [LARGE SCALE GENOMIC DNA]</scope>
    <source>
        <strain evidence="2 3">KUDC8001</strain>
    </source>
</reference>